<reference evidence="1" key="1">
    <citation type="submission" date="2024-02" db="EMBL/GenBank/DDBJ databases">
        <title>Metagenome Assembled Genome of Zalaria obscura JY119.</title>
        <authorList>
            <person name="Vighnesh L."/>
            <person name="Jagadeeshwari U."/>
            <person name="Venkata Ramana C."/>
            <person name="Sasikala C."/>
        </authorList>
    </citation>
    <scope>NUCLEOTIDE SEQUENCE</scope>
    <source>
        <strain evidence="1">JY119</strain>
    </source>
</reference>
<keyword evidence="2" id="KW-1185">Reference proteome</keyword>
<comment type="caution">
    <text evidence="1">The sequence shown here is derived from an EMBL/GenBank/DDBJ whole genome shotgun (WGS) entry which is preliminary data.</text>
</comment>
<dbReference type="Proteomes" id="UP001320706">
    <property type="component" value="Unassembled WGS sequence"/>
</dbReference>
<sequence>MADEYAYLEPGFDPSSLTVPRLRNVLITHNVTYPSSAKKPDLIALFNEHVAPQARKIKDVQSKTKRSTRGIVDVSSSNASTLDDEEPEEPPATAPRTSRRTTRSRIPEDMVEATPSRRTTRTPGTVKRSSSKHARLVEEDDQIEEQHDPKRLASSRKSRLPVSPAPPIKQESDEPVYRRGADSPFSADNPFQSGSSPPSAARSKSGDRRRTTLGPVVDKDRRKSRDLRRRTDGYAATKQDDGIVVPSSQTFEMPVARLRQPAKEEEVQEEDFYAGEEFTPEEQMEIVRSRAQNGERDILPPRRKKQAKKSGVTKAAPWTVLVAMLGGIATVWRQEKLQVGYCGVGQPSPSFAGVEIPEWASFLQPQCEPCPQHAYCYPELKTVCENDFVLTPHPLSLGGVIPLAPSCEPDSEKVRKIKAVADYAVDTQLRERNAKYECGEVKVPEISEQELKKVVSAKRSRRMTDEEFDELWEPALNEMIGRDEVVSRVDGASNRLLRSTSLARVSLTCAIRRSLRLTLRQHLPKLIGLLFIIASAFYARNTVTTRRLTSTRAKQLAGMALDKLATQASLHAADPIAWPDSYINMAALRDDVLRDEFSAKERVRVWDVVKGLVEGNANVRPMVREGRTGEVARVWEWIGALQRIEGATPGSARRESGRFSLGGAGRIAGGDGKLIEAANGADEGNSSMQKWEEASKLPGDNTQVLYIAAACSVLSIVPWTGFVMKHVNGTLHARAAKWKNVGVESKEISTSEKEEVKELMSQWTVLHTVRAGLVNVPKTRRTYCKGKDCKKHTQHKVTQYKAGKASLFAQGKRRYDRKQSGYGGQTKPVFHKKAKTTKKVVLRLECTQCKTKAQLALKRCKHFELGGDKKTKGAALVF</sequence>
<gene>
    <name evidence="1" type="primary">SRC1</name>
    <name evidence="1" type="ORF">M8818_004750</name>
</gene>
<dbReference type="EMBL" id="JAMKPW020000022">
    <property type="protein sequence ID" value="KAK8206915.1"/>
    <property type="molecule type" value="Genomic_DNA"/>
</dbReference>
<evidence type="ECO:0000313" key="1">
    <source>
        <dbReference type="EMBL" id="KAK8206915.1"/>
    </source>
</evidence>
<accession>A0ACC3SCF5</accession>
<name>A0ACC3SCF5_9PEZI</name>
<evidence type="ECO:0000313" key="2">
    <source>
        <dbReference type="Proteomes" id="UP001320706"/>
    </source>
</evidence>
<protein>
    <submittedName>
        <fullName evidence="1">Inner nuclear membrane protein enriched at telomere/subtelomere region</fullName>
    </submittedName>
</protein>
<proteinExistence type="predicted"/>
<organism evidence="1 2">
    <name type="scientific">Zalaria obscura</name>
    <dbReference type="NCBI Taxonomy" id="2024903"/>
    <lineage>
        <taxon>Eukaryota</taxon>
        <taxon>Fungi</taxon>
        <taxon>Dikarya</taxon>
        <taxon>Ascomycota</taxon>
        <taxon>Pezizomycotina</taxon>
        <taxon>Dothideomycetes</taxon>
        <taxon>Dothideomycetidae</taxon>
        <taxon>Dothideales</taxon>
        <taxon>Zalariaceae</taxon>
        <taxon>Zalaria</taxon>
    </lineage>
</organism>